<dbReference type="Gene3D" id="3.30.70.60">
    <property type="match status" value="1"/>
</dbReference>
<feature type="transmembrane region" description="Helical" evidence="1">
    <location>
        <begin position="12"/>
        <end position="33"/>
    </location>
</feature>
<comment type="caution">
    <text evidence="2">The sequence shown here is derived from an EMBL/GenBank/DDBJ whole genome shotgun (WGS) entry which is preliminary data.</text>
</comment>
<evidence type="ECO:0000256" key="1">
    <source>
        <dbReference type="SAM" id="Phobius"/>
    </source>
</evidence>
<evidence type="ECO:0000313" key="2">
    <source>
        <dbReference type="EMBL" id="OGZ04267.1"/>
    </source>
</evidence>
<protein>
    <recommendedName>
        <fullName evidence="4">Type 4a pilus biogenesis protein PilO</fullName>
    </recommendedName>
</protein>
<keyword evidence="1" id="KW-0472">Membrane</keyword>
<evidence type="ECO:0000313" key="3">
    <source>
        <dbReference type="Proteomes" id="UP000178841"/>
    </source>
</evidence>
<gene>
    <name evidence="2" type="ORF">A2648_00510</name>
</gene>
<organism evidence="2 3">
    <name type="scientific">Candidatus Lloydbacteria bacterium RIFCSPHIGHO2_01_FULL_41_20</name>
    <dbReference type="NCBI Taxonomy" id="1798657"/>
    <lineage>
        <taxon>Bacteria</taxon>
        <taxon>Candidatus Lloydiibacteriota</taxon>
    </lineage>
</organism>
<dbReference type="STRING" id="1798657.A2648_00510"/>
<sequence>MISRPRQHLNKIIILTVIMLVLVSLYIFVFYLIRNEDKKTSLLEQNFSLMAKKEELMLSEQSIIRETEEKRKDLDKYFINQGNVVVFIEKLESLGAISGGKVSLSSVDIDKSRKNVLKANLSVSGGFSELFHFLSLLEAIPFEINIKHISLTSYMPTGPLAQDKKNKSEWDMNLSIDLVNFVSEK</sequence>
<reference evidence="2 3" key="1">
    <citation type="journal article" date="2016" name="Nat. Commun.">
        <title>Thousands of microbial genomes shed light on interconnected biogeochemical processes in an aquifer system.</title>
        <authorList>
            <person name="Anantharaman K."/>
            <person name="Brown C.T."/>
            <person name="Hug L.A."/>
            <person name="Sharon I."/>
            <person name="Castelle C.J."/>
            <person name="Probst A.J."/>
            <person name="Thomas B.C."/>
            <person name="Singh A."/>
            <person name="Wilkins M.J."/>
            <person name="Karaoz U."/>
            <person name="Brodie E.L."/>
            <person name="Williams K.H."/>
            <person name="Hubbard S.S."/>
            <person name="Banfield J.F."/>
        </authorList>
    </citation>
    <scope>NUCLEOTIDE SEQUENCE [LARGE SCALE GENOMIC DNA]</scope>
</reference>
<keyword evidence="1" id="KW-0812">Transmembrane</keyword>
<dbReference type="InterPro" id="IPR014717">
    <property type="entry name" value="Transl_elong_EF1B/ribsomal_bS6"/>
</dbReference>
<dbReference type="Proteomes" id="UP000178841">
    <property type="component" value="Unassembled WGS sequence"/>
</dbReference>
<accession>A0A1G2CSQ2</accession>
<dbReference type="EMBL" id="MHLH01000009">
    <property type="protein sequence ID" value="OGZ04267.1"/>
    <property type="molecule type" value="Genomic_DNA"/>
</dbReference>
<evidence type="ECO:0008006" key="4">
    <source>
        <dbReference type="Google" id="ProtNLM"/>
    </source>
</evidence>
<proteinExistence type="predicted"/>
<dbReference type="AlphaFoldDB" id="A0A1G2CSQ2"/>
<keyword evidence="1" id="KW-1133">Transmembrane helix</keyword>
<name>A0A1G2CSQ2_9BACT</name>